<feature type="region of interest" description="Disordered" evidence="1">
    <location>
        <begin position="105"/>
        <end position="222"/>
    </location>
</feature>
<evidence type="ECO:0000313" key="2">
    <source>
        <dbReference type="EMBL" id="GAX17150.1"/>
    </source>
</evidence>
<reference evidence="2 3" key="1">
    <citation type="journal article" date="2015" name="Plant Cell">
        <title>Oil accumulation by the oleaginous diatom Fistulifera solaris as revealed by the genome and transcriptome.</title>
        <authorList>
            <person name="Tanaka T."/>
            <person name="Maeda Y."/>
            <person name="Veluchamy A."/>
            <person name="Tanaka M."/>
            <person name="Abida H."/>
            <person name="Marechal E."/>
            <person name="Bowler C."/>
            <person name="Muto M."/>
            <person name="Sunaga Y."/>
            <person name="Tanaka M."/>
            <person name="Yoshino T."/>
            <person name="Taniguchi T."/>
            <person name="Fukuda Y."/>
            <person name="Nemoto M."/>
            <person name="Matsumoto M."/>
            <person name="Wong P.S."/>
            <person name="Aburatani S."/>
            <person name="Fujibuchi W."/>
        </authorList>
    </citation>
    <scope>NUCLEOTIDE SEQUENCE [LARGE SCALE GENOMIC DNA]</scope>
    <source>
        <strain evidence="2 3">JPCC DA0580</strain>
    </source>
</reference>
<dbReference type="InParanoid" id="A0A1Z5JSZ9"/>
<feature type="region of interest" description="Disordered" evidence="1">
    <location>
        <begin position="63"/>
        <end position="82"/>
    </location>
</feature>
<comment type="caution">
    <text evidence="2">The sequence shown here is derived from an EMBL/GenBank/DDBJ whole genome shotgun (WGS) entry which is preliminary data.</text>
</comment>
<evidence type="ECO:0000256" key="1">
    <source>
        <dbReference type="SAM" id="MobiDB-lite"/>
    </source>
</evidence>
<gene>
    <name evidence="2" type="ORF">FisN_6Lu456</name>
</gene>
<dbReference type="AlphaFoldDB" id="A0A1Z5JSZ9"/>
<accession>A0A1Z5JSZ9</accession>
<protein>
    <submittedName>
        <fullName evidence="2">Uncharacterized protein</fullName>
    </submittedName>
</protein>
<dbReference type="Proteomes" id="UP000198406">
    <property type="component" value="Unassembled WGS sequence"/>
</dbReference>
<proteinExistence type="predicted"/>
<feature type="compositionally biased region" description="Polar residues" evidence="1">
    <location>
        <begin position="211"/>
        <end position="222"/>
    </location>
</feature>
<organism evidence="2 3">
    <name type="scientific">Fistulifera solaris</name>
    <name type="common">Oleaginous diatom</name>
    <dbReference type="NCBI Taxonomy" id="1519565"/>
    <lineage>
        <taxon>Eukaryota</taxon>
        <taxon>Sar</taxon>
        <taxon>Stramenopiles</taxon>
        <taxon>Ochrophyta</taxon>
        <taxon>Bacillariophyta</taxon>
        <taxon>Bacillariophyceae</taxon>
        <taxon>Bacillariophycidae</taxon>
        <taxon>Naviculales</taxon>
        <taxon>Naviculaceae</taxon>
        <taxon>Fistulifera</taxon>
    </lineage>
</organism>
<dbReference type="EMBL" id="BDSP01000113">
    <property type="protein sequence ID" value="GAX17150.1"/>
    <property type="molecule type" value="Genomic_DNA"/>
</dbReference>
<keyword evidence="3" id="KW-1185">Reference proteome</keyword>
<name>A0A1Z5JSZ9_FISSO</name>
<evidence type="ECO:0000313" key="3">
    <source>
        <dbReference type="Proteomes" id="UP000198406"/>
    </source>
</evidence>
<sequence length="222" mass="24578">MKRTSFPMLYSSLQPLSGEIVGDAKLLQNELVVTREYFPTSLEAFEAAITPRKEEKLALLQTDEIDEHHTPASPRRQIKSLSPTRFFKKASKRLSSAVAQLSGRVFPAGTSDSSSRKETYQEASVAQNKVDVVRQEAPRESAVQPKKSYGNLAQDMYGNAKEDSAKEDPITSKEGEGRTNAKQSTLSRTRARSRSAGRLQLENDNARASIKRTNNGKSVPPH</sequence>
<feature type="compositionally biased region" description="Basic and acidic residues" evidence="1">
    <location>
        <begin position="160"/>
        <end position="179"/>
    </location>
</feature>